<evidence type="ECO:0000313" key="2">
    <source>
        <dbReference type="Proteomes" id="UP001597032"/>
    </source>
</evidence>
<dbReference type="RefSeq" id="WP_298263327.1">
    <property type="nucleotide sequence ID" value="NZ_JBHTIC010000008.1"/>
</dbReference>
<accession>A0ABW2Z9G5</accession>
<reference evidence="2" key="1">
    <citation type="journal article" date="2019" name="Int. J. Syst. Evol. Microbiol.">
        <title>The Global Catalogue of Microorganisms (GCM) 10K type strain sequencing project: providing services to taxonomists for standard genome sequencing and annotation.</title>
        <authorList>
            <consortium name="The Broad Institute Genomics Platform"/>
            <consortium name="The Broad Institute Genome Sequencing Center for Infectious Disease"/>
            <person name="Wu L."/>
            <person name="Ma J."/>
        </authorList>
    </citation>
    <scope>NUCLEOTIDE SEQUENCE [LARGE SCALE GENOMIC DNA]</scope>
    <source>
        <strain evidence="2">CCUG 60022</strain>
    </source>
</reference>
<gene>
    <name evidence="1" type="ORF">ACFQZW_11105</name>
</gene>
<organism evidence="1 2">
    <name type="scientific">Lutibacter aestuarii</name>
    <dbReference type="NCBI Taxonomy" id="861111"/>
    <lineage>
        <taxon>Bacteria</taxon>
        <taxon>Pseudomonadati</taxon>
        <taxon>Bacteroidota</taxon>
        <taxon>Flavobacteriia</taxon>
        <taxon>Flavobacteriales</taxon>
        <taxon>Flavobacteriaceae</taxon>
        <taxon>Lutibacter</taxon>
    </lineage>
</organism>
<dbReference type="EMBL" id="JBHTIC010000008">
    <property type="protein sequence ID" value="MFD0762633.1"/>
    <property type="molecule type" value="Genomic_DNA"/>
</dbReference>
<evidence type="ECO:0000313" key="1">
    <source>
        <dbReference type="EMBL" id="MFD0762633.1"/>
    </source>
</evidence>
<proteinExistence type="predicted"/>
<comment type="caution">
    <text evidence="1">The sequence shown here is derived from an EMBL/GenBank/DDBJ whole genome shotgun (WGS) entry which is preliminary data.</text>
</comment>
<sequence length="60" mass="6898">MTLTEKKKRAAIIAVGYYMQTQNTNTNLSNDKWGKMGISRTIHDREILQRKGKTIGIKVF</sequence>
<name>A0ABW2Z9G5_9FLAO</name>
<dbReference type="Proteomes" id="UP001597032">
    <property type="component" value="Unassembled WGS sequence"/>
</dbReference>
<keyword evidence="2" id="KW-1185">Reference proteome</keyword>
<protein>
    <submittedName>
        <fullName evidence="1">Uncharacterized protein</fullName>
    </submittedName>
</protein>